<evidence type="ECO:0000256" key="1">
    <source>
        <dbReference type="ARBA" id="ARBA00005208"/>
    </source>
</evidence>
<dbReference type="EMBL" id="GFXV01006467">
    <property type="protein sequence ID" value="MBW18272.1"/>
    <property type="molecule type" value="Transcribed_RNA"/>
</dbReference>
<dbReference type="GO" id="GO:0006048">
    <property type="term" value="P:UDP-N-acetylglucosamine biosynthetic process"/>
    <property type="evidence" value="ECO:0007669"/>
    <property type="project" value="TreeGrafter"/>
</dbReference>
<dbReference type="EC" id="2.7.7.23" evidence="3"/>
<dbReference type="InterPro" id="IPR002618">
    <property type="entry name" value="UDPGP_fam"/>
</dbReference>
<comment type="pathway">
    <text evidence="1">Nucleotide-sugar biosynthesis; UDP-N-acetyl-alpha-D-glucosamine biosynthesis; UDP-N-acetyl-alpha-D-glucosamine from N-acetyl-alpha-D-glucosamine 1-phosphate: step 1/1.</text>
</comment>
<dbReference type="InterPro" id="IPR029044">
    <property type="entry name" value="Nucleotide-diphossugar_trans"/>
</dbReference>
<dbReference type="OrthoDB" id="532420at2759"/>
<comment type="catalytic activity">
    <reaction evidence="6">
        <text>N-acetyl-alpha-D-glucosamine 1-phosphate + UTP + H(+) = UDP-N-acetyl-alpha-D-glucosamine + diphosphate</text>
        <dbReference type="Rhea" id="RHEA:13509"/>
        <dbReference type="ChEBI" id="CHEBI:15378"/>
        <dbReference type="ChEBI" id="CHEBI:33019"/>
        <dbReference type="ChEBI" id="CHEBI:46398"/>
        <dbReference type="ChEBI" id="CHEBI:57705"/>
        <dbReference type="ChEBI" id="CHEBI:57776"/>
        <dbReference type="EC" id="2.7.7.23"/>
    </reaction>
</comment>
<evidence type="ECO:0000256" key="6">
    <source>
        <dbReference type="ARBA" id="ARBA00048493"/>
    </source>
</evidence>
<dbReference type="PANTHER" id="PTHR11952">
    <property type="entry name" value="UDP- GLUCOSE PYROPHOSPHORYLASE"/>
    <property type="match status" value="1"/>
</dbReference>
<protein>
    <recommendedName>
        <fullName evidence="3">UDP-N-acetylglucosamine diphosphorylase</fullName>
        <ecNumber evidence="3">2.7.7.23</ecNumber>
    </recommendedName>
</protein>
<dbReference type="Pfam" id="PF01704">
    <property type="entry name" value="UDPGP"/>
    <property type="match status" value="1"/>
</dbReference>
<dbReference type="PANTHER" id="PTHR11952:SF2">
    <property type="entry name" value="LD24639P"/>
    <property type="match status" value="1"/>
</dbReference>
<proteinExistence type="inferred from homology"/>
<dbReference type="InterPro" id="IPR039741">
    <property type="entry name" value="UDP-sugar_pyrophosphorylase"/>
</dbReference>
<evidence type="ECO:0000256" key="4">
    <source>
        <dbReference type="ARBA" id="ARBA00022679"/>
    </source>
</evidence>
<reference evidence="7" key="1">
    <citation type="submission" date="2017-10" db="EMBL/GenBank/DDBJ databases">
        <title>Transcriptome Assembly of Sugarcane Aphid Adults.</title>
        <authorList>
            <person name="Scully E.D."/>
            <person name="Palmer N.A."/>
            <person name="Geib S.M."/>
            <person name="Sarath G."/>
            <person name="Sattler S.E."/>
        </authorList>
    </citation>
    <scope>NUCLEOTIDE SEQUENCE</scope>
    <source>
        <tissue evidence="7">Whole body</tissue>
    </source>
</reference>
<dbReference type="AlphaFoldDB" id="A0A2H8TXM0"/>
<comment type="similarity">
    <text evidence="2">Belongs to the UDPGP type 1 family.</text>
</comment>
<dbReference type="Gene3D" id="3.90.550.10">
    <property type="entry name" value="Spore Coat Polysaccharide Biosynthesis Protein SpsA, Chain A"/>
    <property type="match status" value="1"/>
</dbReference>
<evidence type="ECO:0000313" key="7">
    <source>
        <dbReference type="EMBL" id="MBW18272.1"/>
    </source>
</evidence>
<evidence type="ECO:0000256" key="3">
    <source>
        <dbReference type="ARBA" id="ARBA00012457"/>
    </source>
</evidence>
<accession>A0A2H8TXM0</accession>
<keyword evidence="4" id="KW-0808">Transferase</keyword>
<dbReference type="FunFam" id="3.90.550.10:FF:000075">
    <property type="entry name" value="Probable UDP-N-acetylglucosamine pyrophosphorylase"/>
    <property type="match status" value="1"/>
</dbReference>
<organism evidence="7">
    <name type="scientific">Melanaphis sacchari</name>
    <dbReference type="NCBI Taxonomy" id="742174"/>
    <lineage>
        <taxon>Eukaryota</taxon>
        <taxon>Metazoa</taxon>
        <taxon>Ecdysozoa</taxon>
        <taxon>Arthropoda</taxon>
        <taxon>Hexapoda</taxon>
        <taxon>Insecta</taxon>
        <taxon>Pterygota</taxon>
        <taxon>Neoptera</taxon>
        <taxon>Paraneoptera</taxon>
        <taxon>Hemiptera</taxon>
        <taxon>Sternorrhyncha</taxon>
        <taxon>Aphidomorpha</taxon>
        <taxon>Aphidoidea</taxon>
        <taxon>Aphididae</taxon>
        <taxon>Aphidini</taxon>
        <taxon>Melanaphis</taxon>
    </lineage>
</organism>
<dbReference type="CDD" id="cd04193">
    <property type="entry name" value="UDPGlcNAc_PPase"/>
    <property type="match status" value="1"/>
</dbReference>
<dbReference type="GO" id="GO:0003977">
    <property type="term" value="F:UDP-N-acetylglucosamine diphosphorylase activity"/>
    <property type="evidence" value="ECO:0007669"/>
    <property type="project" value="UniProtKB-EC"/>
</dbReference>
<gene>
    <name evidence="7" type="primary">UAP1</name>
</gene>
<sequence>MSNFDSVITLLKKYDQEHIIKFWNKLDENEKKFLLEDIRELNIPEVVEMFKKTVENMNANQQKLDNRMNPIPAELYGAVNRSPKELLIKYEQIGLEQISQGKVGVLLMAGGQGTRLGVNYPKGMYDVGLPSHKSLFRIQGERIRCLIRLANKNFGSSKGLPWFIMTSEHTMEPTRKYFKENNYFGLDEKKIIFFEQYMLPAFTFDGKIIMEGINKISKSPDGNGGIYKALRDRNVLDEIKRLGVQYLHAHSVDNILVKVADPIFIGYCITKNAECGAKVVEKAYPSEPLGVVCEVDGKFQVVEYSEITENTAEKRNPDGRLTFSAGNICNHFFTTDFLNNVAYKYNNELKLHVAKKKIPYVNDDFTVCKPEEPNGIKMEKFIFDVFEFCNRLAVWEVERDEEFSALKNADVPNGKDNPKTARLDVFSLHRKFVEKSGGKFKTENIECEISPLLSYAGENLKQLVDGKIFDSVLELKSVEELSNNKTSNVN</sequence>
<dbReference type="SUPFAM" id="SSF53448">
    <property type="entry name" value="Nucleotide-diphospho-sugar transferases"/>
    <property type="match status" value="1"/>
</dbReference>
<keyword evidence="5" id="KW-0548">Nucleotidyltransferase</keyword>
<evidence type="ECO:0000256" key="2">
    <source>
        <dbReference type="ARBA" id="ARBA00010401"/>
    </source>
</evidence>
<name>A0A2H8TXM0_9HEMI</name>
<evidence type="ECO:0000256" key="5">
    <source>
        <dbReference type="ARBA" id="ARBA00022695"/>
    </source>
</evidence>